<accession>M5R9K8</accession>
<evidence type="ECO:0000313" key="1">
    <source>
        <dbReference type="EMBL" id="EMI15731.1"/>
    </source>
</evidence>
<reference evidence="1 2" key="1">
    <citation type="journal article" date="2013" name="Mar. Genomics">
        <title>Expression of sulfatases in Rhodopirellula baltica and the diversity of sulfatases in the genus Rhodopirellula.</title>
        <authorList>
            <person name="Wegner C.E."/>
            <person name="Richter-Heitmann T."/>
            <person name="Klindworth A."/>
            <person name="Klockow C."/>
            <person name="Richter M."/>
            <person name="Achstetter T."/>
            <person name="Glockner F.O."/>
            <person name="Harder J."/>
        </authorList>
    </citation>
    <scope>NUCLEOTIDE SEQUENCE [LARGE SCALE GENOMIC DNA]</scope>
    <source>
        <strain evidence="1 2">SM1</strain>
    </source>
</reference>
<dbReference type="Proteomes" id="UP000011991">
    <property type="component" value="Unassembled WGS sequence"/>
</dbReference>
<dbReference type="EMBL" id="ANOG01001044">
    <property type="protein sequence ID" value="EMI15731.1"/>
    <property type="molecule type" value="Genomic_DNA"/>
</dbReference>
<gene>
    <name evidence="1" type="ORF">RMSM_07343</name>
</gene>
<keyword evidence="2" id="KW-1185">Reference proteome</keyword>
<dbReference type="AlphaFoldDB" id="M5R9K8"/>
<organism evidence="1 2">
    <name type="scientific">Rhodopirellula maiorica SM1</name>
    <dbReference type="NCBI Taxonomy" id="1265738"/>
    <lineage>
        <taxon>Bacteria</taxon>
        <taxon>Pseudomonadati</taxon>
        <taxon>Planctomycetota</taxon>
        <taxon>Planctomycetia</taxon>
        <taxon>Pirellulales</taxon>
        <taxon>Pirellulaceae</taxon>
        <taxon>Novipirellula</taxon>
    </lineage>
</organism>
<comment type="caution">
    <text evidence="1">The sequence shown here is derived from an EMBL/GenBank/DDBJ whole genome shotgun (WGS) entry which is preliminary data.</text>
</comment>
<evidence type="ECO:0000313" key="2">
    <source>
        <dbReference type="Proteomes" id="UP000011991"/>
    </source>
</evidence>
<proteinExistence type="predicted"/>
<sequence length="43" mass="5108">MLAVVSRQLTCETLAKRIARRREFRSRRVILRDFVAPQPPELK</sequence>
<name>M5R9K8_9BACT</name>
<dbReference type="PATRIC" id="fig|1265738.3.peg.7325"/>
<protein>
    <submittedName>
        <fullName evidence="1">Uncharacterized protein</fullName>
    </submittedName>
</protein>